<evidence type="ECO:0000256" key="4">
    <source>
        <dbReference type="ARBA" id="ARBA00022801"/>
    </source>
</evidence>
<evidence type="ECO:0000259" key="8">
    <source>
        <dbReference type="Pfam" id="PF00246"/>
    </source>
</evidence>
<dbReference type="RefSeq" id="WP_347924383.1">
    <property type="nucleotide sequence ID" value="NZ_CP157199.1"/>
</dbReference>
<proteinExistence type="inferred from homology"/>
<evidence type="ECO:0000256" key="6">
    <source>
        <dbReference type="ARBA" id="ARBA00023049"/>
    </source>
</evidence>
<dbReference type="GO" id="GO:0006508">
    <property type="term" value="P:proteolysis"/>
    <property type="evidence" value="ECO:0007669"/>
    <property type="project" value="UniProtKB-KW"/>
</dbReference>
<dbReference type="PANTHER" id="PTHR11705">
    <property type="entry name" value="PROTEASE FAMILY M14 CARBOXYPEPTIDASE A,B"/>
    <property type="match status" value="1"/>
</dbReference>
<dbReference type="SUPFAM" id="SSF53187">
    <property type="entry name" value="Zn-dependent exopeptidases"/>
    <property type="match status" value="1"/>
</dbReference>
<dbReference type="AlphaFoldDB" id="A0AAU7BTP0"/>
<keyword evidence="9" id="KW-0121">Carboxypeptidase</keyword>
<dbReference type="EMBL" id="CP157199">
    <property type="protein sequence ID" value="XBG61675.1"/>
    <property type="molecule type" value="Genomic_DNA"/>
</dbReference>
<evidence type="ECO:0000256" key="5">
    <source>
        <dbReference type="ARBA" id="ARBA00022833"/>
    </source>
</evidence>
<dbReference type="InterPro" id="IPR029062">
    <property type="entry name" value="Class_I_gatase-like"/>
</dbReference>
<feature type="signal peptide" evidence="7">
    <location>
        <begin position="1"/>
        <end position="25"/>
    </location>
</feature>
<dbReference type="Pfam" id="PF00246">
    <property type="entry name" value="Peptidase_M14"/>
    <property type="match status" value="1"/>
</dbReference>
<dbReference type="SUPFAM" id="SSF52317">
    <property type="entry name" value="Class I glutamine amidotransferase-like"/>
    <property type="match status" value="1"/>
</dbReference>
<dbReference type="PANTHER" id="PTHR11705:SF143">
    <property type="entry name" value="SLL0236 PROTEIN"/>
    <property type="match status" value="1"/>
</dbReference>
<keyword evidence="7" id="KW-0732">Signal</keyword>
<evidence type="ECO:0000256" key="7">
    <source>
        <dbReference type="SAM" id="SignalP"/>
    </source>
</evidence>
<keyword evidence="3" id="KW-0645">Protease</keyword>
<dbReference type="InterPro" id="IPR000834">
    <property type="entry name" value="Peptidase_M14"/>
</dbReference>
<reference evidence="9" key="1">
    <citation type="submission" date="2024-05" db="EMBL/GenBank/DDBJ databases">
        <title>Pontimicrobium maritimus sp. nov., isolated form sea water.</title>
        <authorList>
            <person name="Muhammad N."/>
            <person name="Vuong T.Q."/>
            <person name="Han H.L."/>
            <person name="Kim S.-G."/>
        </authorList>
    </citation>
    <scope>NUCLEOTIDE SEQUENCE</scope>
    <source>
        <strain evidence="9">SW4</strain>
    </source>
</reference>
<dbReference type="GO" id="GO:0004181">
    <property type="term" value="F:metallocarboxypeptidase activity"/>
    <property type="evidence" value="ECO:0007669"/>
    <property type="project" value="InterPro"/>
</dbReference>
<evidence type="ECO:0000256" key="1">
    <source>
        <dbReference type="ARBA" id="ARBA00001947"/>
    </source>
</evidence>
<keyword evidence="5" id="KW-0862">Zinc</keyword>
<keyword evidence="4" id="KW-0378">Hydrolase</keyword>
<feature type="domain" description="Peptidase M14" evidence="8">
    <location>
        <begin position="85"/>
        <end position="313"/>
    </location>
</feature>
<evidence type="ECO:0000313" key="9">
    <source>
        <dbReference type="EMBL" id="XBG61675.1"/>
    </source>
</evidence>
<accession>A0AAU7BTP0</accession>
<name>A0AAU7BTP0_9FLAO</name>
<organism evidence="9">
    <name type="scientific">Pontimicrobium sp. SW4</name>
    <dbReference type="NCBI Taxonomy" id="3153519"/>
    <lineage>
        <taxon>Bacteria</taxon>
        <taxon>Pseudomonadati</taxon>
        <taxon>Bacteroidota</taxon>
        <taxon>Flavobacteriia</taxon>
        <taxon>Flavobacteriales</taxon>
        <taxon>Flavobacteriaceae</taxon>
        <taxon>Pontimicrobium</taxon>
    </lineage>
</organism>
<gene>
    <name evidence="9" type="ORF">ABGB03_01915</name>
</gene>
<evidence type="ECO:0000256" key="3">
    <source>
        <dbReference type="ARBA" id="ARBA00022670"/>
    </source>
</evidence>
<comment type="similarity">
    <text evidence="2">Belongs to the peptidase M14 family.</text>
</comment>
<feature type="chain" id="PRO_5043470343" evidence="7">
    <location>
        <begin position="26"/>
        <end position="930"/>
    </location>
</feature>
<protein>
    <submittedName>
        <fullName evidence="9">M14 family zinc carboxypeptidase</fullName>
    </submittedName>
</protein>
<keyword evidence="6" id="KW-0482">Metalloprotease</keyword>
<dbReference type="GO" id="GO:0008270">
    <property type="term" value="F:zinc ion binding"/>
    <property type="evidence" value="ECO:0007669"/>
    <property type="project" value="InterPro"/>
</dbReference>
<evidence type="ECO:0000256" key="2">
    <source>
        <dbReference type="ARBA" id="ARBA00005988"/>
    </source>
</evidence>
<comment type="cofactor">
    <cofactor evidence="1">
        <name>Zn(2+)</name>
        <dbReference type="ChEBI" id="CHEBI:29105"/>
    </cofactor>
</comment>
<dbReference type="Gene3D" id="3.40.630.10">
    <property type="entry name" value="Zn peptidases"/>
    <property type="match status" value="1"/>
</dbReference>
<dbReference type="GO" id="GO:0005615">
    <property type="term" value="C:extracellular space"/>
    <property type="evidence" value="ECO:0007669"/>
    <property type="project" value="TreeGrafter"/>
</dbReference>
<sequence>MKNPTNLKKVMVLLLCTIAFTQVFAQNIDKAYADLIKKHTTDERFLPRSMQTFPASSILPSPLEHFGTIIGAPGVMHHTKDIYNYYKILASKSDRMEMVTITNSEEGRPIHLLIISSPENLKNLETYKQNLNKLADPRTIKENEVESLVLKTKPMYYLNGGLHSTEMGSPEMLMELVFRLLAEESSEMDNIRDNVITLINPVSEPDGRDKQVDWYYRYTKSKKEFDDGMRGSSPYWGKYVFHDNNRDGLQVSQALTKAIFDVFYEYHPVGMLDLHESVALLYISTGTGPYNTYIDPITIGEWQVMGNHDLTQVTAEGLPGVFTWAFYNGWWPGYGIWVANNHNATGRFYETFGNGGGNTFMRDLSNTRYAGDPVHSRQWYRPVPPTEKVLWSSRNNINYMQSGVVASLSYAANNGNQLLKNFYQKGVNNINKWKHGGKYAYVISKDQRDPNMTAYLVNQLRVQGIDVHLRNKGDNKGEYVVLLNQPYSGFADALLSKQNYPKTAKHNPYDDIAWTYGLMYGVDVKTVAKADGFSTSNLELLTEDVSVKGSDSGSGSNLIINYKAQNEVLPLLYKVASSSKEAKINITTKPITVKKKPLGSGSIIISGADKNTVNLIKDMGLDVVKASSVSNESTKTIKLPRIAIYHTWYNTQAEGWARFTFENRSIPYTSIDKDDLKNGNLNNRFDVVLIPHTSGNVETMIHGIDTKWGPMPYTKTDEFPHHGYPDATDDMTGGPGFDGMDNLKKFVENGGTLITLANATRMAAETGITRELTPLSTGNLYHPGSLVTTKVRNKGHHIMNGYPEITHVFRGNLQMYQVGKYQRDHMVMQYGTSQLKDEKVYEGEIMGMVDYKPDSIAVAKSKEKSKHKYVLSGMVKNEDKIVGQGAIFDIPVGKGHVVAFTFNPLHRYLNHHDAPMLWNAIINWDVKPKE</sequence>